<dbReference type="GO" id="GO:0048039">
    <property type="term" value="F:ubiquinone binding"/>
    <property type="evidence" value="ECO:0007669"/>
    <property type="project" value="TreeGrafter"/>
</dbReference>
<keyword evidence="7 12" id="KW-1133">Transmembrane helix</keyword>
<dbReference type="PANTHER" id="PTHR13337">
    <property type="entry name" value="SUCCINATE DEHYDROGENASE"/>
    <property type="match status" value="1"/>
</dbReference>
<dbReference type="SUPFAM" id="SSF81343">
    <property type="entry name" value="Fumarate reductase respiratory complex transmembrane subunits"/>
    <property type="match status" value="1"/>
</dbReference>
<keyword evidence="3" id="KW-0813">Transport</keyword>
<keyword evidence="11" id="KW-0408">Iron</keyword>
<dbReference type="AlphaFoldDB" id="A0A8H6BS16"/>
<keyword evidence="5 12" id="KW-0999">Mitochondrion inner membrane</keyword>
<dbReference type="GO" id="GO:0042721">
    <property type="term" value="C:TIM22 mitochondrial import inner membrane insertion complex"/>
    <property type="evidence" value="ECO:0007669"/>
    <property type="project" value="EnsemblFungi"/>
</dbReference>
<dbReference type="PANTHER" id="PTHR13337:SF2">
    <property type="entry name" value="SUCCINATE DEHYDROGENASE [UBIQUINONE] CYTOCHROME B SMALL SUBUNIT, MITOCHONDRIAL"/>
    <property type="match status" value="1"/>
</dbReference>
<keyword evidence="11" id="KW-0479">Metal-binding</keyword>
<keyword evidence="8 12" id="KW-0496">Mitochondrion</keyword>
<evidence type="ECO:0000256" key="2">
    <source>
        <dbReference type="ARBA" id="ARBA00007294"/>
    </source>
</evidence>
<name>A0A8H6BS16_CANAX</name>
<keyword evidence="9 12" id="KW-0472">Membrane</keyword>
<dbReference type="InterPro" id="IPR007992">
    <property type="entry name" value="CybS"/>
</dbReference>
<dbReference type="EMBL" id="JABWAD010000069">
    <property type="protein sequence ID" value="KAF6060021.1"/>
    <property type="molecule type" value="Genomic_DNA"/>
</dbReference>
<organism evidence="13 14">
    <name type="scientific">Candida albicans</name>
    <name type="common">Yeast</name>
    <dbReference type="NCBI Taxonomy" id="5476"/>
    <lineage>
        <taxon>Eukaryota</taxon>
        <taxon>Fungi</taxon>
        <taxon>Dikarya</taxon>
        <taxon>Ascomycota</taxon>
        <taxon>Saccharomycotina</taxon>
        <taxon>Pichiomycetes</taxon>
        <taxon>Debaryomycetaceae</taxon>
        <taxon>Candida/Lodderomyces clade</taxon>
        <taxon>Candida</taxon>
    </lineage>
</organism>
<dbReference type="OMA" id="DYIPKRK"/>
<evidence type="ECO:0000256" key="10">
    <source>
        <dbReference type="PIRSR" id="PIRSR607992-1"/>
    </source>
</evidence>
<evidence type="ECO:0000256" key="3">
    <source>
        <dbReference type="ARBA" id="ARBA00022448"/>
    </source>
</evidence>
<dbReference type="GO" id="GO:0034599">
    <property type="term" value="P:cellular response to oxidative stress"/>
    <property type="evidence" value="ECO:0007669"/>
    <property type="project" value="EnsemblFungi"/>
</dbReference>
<comment type="caution">
    <text evidence="12">Lacks conserved residue(s) required for the propagation of feature annotation.</text>
</comment>
<evidence type="ECO:0000256" key="6">
    <source>
        <dbReference type="ARBA" id="ARBA00022946"/>
    </source>
</evidence>
<evidence type="ECO:0000313" key="14">
    <source>
        <dbReference type="Proteomes" id="UP000536275"/>
    </source>
</evidence>
<dbReference type="GO" id="GO:0045039">
    <property type="term" value="P:protein insertion into mitochondrial inner membrane"/>
    <property type="evidence" value="ECO:0007669"/>
    <property type="project" value="EnsemblFungi"/>
</dbReference>
<evidence type="ECO:0000256" key="1">
    <source>
        <dbReference type="ARBA" id="ARBA00004448"/>
    </source>
</evidence>
<dbReference type="GO" id="GO:0006121">
    <property type="term" value="P:mitochondrial electron transport, succinate to ubiquinone"/>
    <property type="evidence" value="ECO:0007669"/>
    <property type="project" value="TreeGrafter"/>
</dbReference>
<dbReference type="InterPro" id="IPR034804">
    <property type="entry name" value="SQR/QFR_C/D"/>
</dbReference>
<evidence type="ECO:0000256" key="5">
    <source>
        <dbReference type="ARBA" id="ARBA00022792"/>
    </source>
</evidence>
<accession>A0A8H6BS16</accession>
<dbReference type="CDD" id="cd03496">
    <property type="entry name" value="SQR_TypeC_CybS"/>
    <property type="match status" value="1"/>
</dbReference>
<protein>
    <recommendedName>
        <fullName evidence="12">Succinate dehydrogenase [ubiquinone] cytochrome b small subunit</fullName>
    </recommendedName>
</protein>
<evidence type="ECO:0000256" key="4">
    <source>
        <dbReference type="ARBA" id="ARBA00022692"/>
    </source>
</evidence>
<dbReference type="GO" id="GO:0006915">
    <property type="term" value="P:apoptotic process"/>
    <property type="evidence" value="ECO:0007669"/>
    <property type="project" value="EnsemblFungi"/>
</dbReference>
<dbReference type="SMR" id="A0A8H6BS16"/>
<evidence type="ECO:0000313" key="13">
    <source>
        <dbReference type="EMBL" id="KAF6060021.1"/>
    </source>
</evidence>
<feature type="binding site" description="axial binding residue" evidence="11">
    <location>
        <position position="104"/>
    </location>
    <ligand>
        <name>heme b</name>
        <dbReference type="ChEBI" id="CHEBI:60344"/>
        <note>ligand shared with SDHC</note>
    </ligand>
    <ligandPart>
        <name>Fe</name>
        <dbReference type="ChEBI" id="CHEBI:18248"/>
    </ligandPart>
</feature>
<dbReference type="GO" id="GO:0006970">
    <property type="term" value="P:response to osmotic stress"/>
    <property type="evidence" value="ECO:0007669"/>
    <property type="project" value="EnsemblFungi"/>
</dbReference>
<evidence type="ECO:0000256" key="7">
    <source>
        <dbReference type="ARBA" id="ARBA00022989"/>
    </source>
</evidence>
<reference evidence="13 14" key="1">
    <citation type="submission" date="2020-03" db="EMBL/GenBank/DDBJ databases">
        <title>FDA dAtabase for Regulatory Grade micrObial Sequences (FDA-ARGOS): Supporting development and validation of Infectious Disease Dx tests.</title>
        <authorList>
            <person name="Campos J."/>
            <person name="Goldberg B."/>
            <person name="Tallon L."/>
            <person name="Sadzewicz L."/>
            <person name="Vavikolanu K."/>
            <person name="Mehta A."/>
            <person name="Aluvathingal J."/>
            <person name="Nadendla S."/>
            <person name="Nandy P."/>
            <person name="Geyer C."/>
            <person name="Yan Y."/>
            <person name="Sichtig H."/>
        </authorList>
    </citation>
    <scope>NUCLEOTIDE SEQUENCE [LARGE SCALE GENOMIC DNA]</scope>
    <source>
        <strain evidence="13 14">FDAARGOS_656</strain>
    </source>
</reference>
<feature type="binding site" evidence="10">
    <location>
        <position position="116"/>
    </location>
    <ligand>
        <name>a ubiquinone</name>
        <dbReference type="ChEBI" id="CHEBI:16389"/>
        <note>ligand shared with IP/SDHB</note>
    </ligand>
</feature>
<dbReference type="GO" id="GO:0046685">
    <property type="term" value="P:response to arsenic-containing substance"/>
    <property type="evidence" value="ECO:0007669"/>
    <property type="project" value="EnsemblFungi"/>
</dbReference>
<comment type="caution">
    <text evidence="13">The sequence shown here is derived from an EMBL/GenBank/DDBJ whole genome shotgun (WGS) entry which is preliminary data.</text>
</comment>
<dbReference type="GO" id="GO:0008320">
    <property type="term" value="F:protein transmembrane transporter activity"/>
    <property type="evidence" value="ECO:0007669"/>
    <property type="project" value="EnsemblFungi"/>
</dbReference>
<evidence type="ECO:0000256" key="11">
    <source>
        <dbReference type="PIRSR" id="PIRSR607992-2"/>
    </source>
</evidence>
<evidence type="ECO:0000256" key="9">
    <source>
        <dbReference type="ARBA" id="ARBA00023136"/>
    </source>
</evidence>
<dbReference type="Pfam" id="PF05328">
    <property type="entry name" value="CybS"/>
    <property type="match status" value="1"/>
</dbReference>
<keyword evidence="6 12" id="KW-0809">Transit peptide</keyword>
<comment type="similarity">
    <text evidence="2 12">Belongs to the CybS family.</text>
</comment>
<feature type="transmembrane region" description="Helical" evidence="12">
    <location>
        <begin position="124"/>
        <end position="147"/>
    </location>
</feature>
<dbReference type="Gene3D" id="1.20.1300.10">
    <property type="entry name" value="Fumarate reductase/succinate dehydrogenase, transmembrane subunit"/>
    <property type="match status" value="1"/>
</dbReference>
<sequence length="164" mass="18453">MFKIKTFTPTSIPLAKPGLNSVRRLRLIPDWSKFKTIPQPPGYVVGTVNDAYKPPSPEHYEGSYHWTYERAISITMIPLVMTPFVAGVEFPMIDSIFSTLLLFHCHAGMKSCIIDYIPKRVYGFWYGAACKLLTLGTFVAMYGIYVLETTSNGLFNLVSSLWAA</sequence>
<dbReference type="GO" id="GO:0020037">
    <property type="term" value="F:heme binding"/>
    <property type="evidence" value="ECO:0007669"/>
    <property type="project" value="TreeGrafter"/>
</dbReference>
<dbReference type="Proteomes" id="UP000536275">
    <property type="component" value="Unassembled WGS sequence"/>
</dbReference>
<dbReference type="FunFam" id="1.20.1300.10:FF:000007">
    <property type="entry name" value="Succinate dehydrogenase [ubiquinone] cytochrome b small subunit"/>
    <property type="match status" value="1"/>
</dbReference>
<dbReference type="GO" id="GO:0006099">
    <property type="term" value="P:tricarboxylic acid cycle"/>
    <property type="evidence" value="ECO:0007669"/>
    <property type="project" value="TreeGrafter"/>
</dbReference>
<evidence type="ECO:0000256" key="8">
    <source>
        <dbReference type="ARBA" id="ARBA00023128"/>
    </source>
</evidence>
<evidence type="ECO:0000256" key="12">
    <source>
        <dbReference type="RuleBase" id="RU364031"/>
    </source>
</evidence>
<comment type="subcellular location">
    <subcellularLocation>
        <location evidence="1 12">Mitochondrion inner membrane</location>
        <topology evidence="1 12">Multi-pass membrane protein</topology>
    </subcellularLocation>
</comment>
<gene>
    <name evidence="13" type="ORF">FOB64_007002</name>
</gene>
<dbReference type="GO" id="GO:0046872">
    <property type="term" value="F:metal ion binding"/>
    <property type="evidence" value="ECO:0007669"/>
    <property type="project" value="UniProtKB-KW"/>
</dbReference>
<keyword evidence="4 12" id="KW-0812">Transmembrane</keyword>
<proteinExistence type="inferred from homology"/>